<comment type="caution">
    <text evidence="2">The sequence shown here is derived from an EMBL/GenBank/DDBJ whole genome shotgun (WGS) entry which is preliminary data.</text>
</comment>
<keyword evidence="1" id="KW-0812">Transmembrane</keyword>
<proteinExistence type="predicted"/>
<dbReference type="AlphaFoldDB" id="A0A9D2DVZ7"/>
<dbReference type="Proteomes" id="UP000824044">
    <property type="component" value="Unassembled WGS sequence"/>
</dbReference>
<gene>
    <name evidence="2" type="ORF">H9812_00865</name>
</gene>
<dbReference type="EMBL" id="DXBS01000019">
    <property type="protein sequence ID" value="HIZ24018.1"/>
    <property type="molecule type" value="Genomic_DNA"/>
</dbReference>
<feature type="transmembrane region" description="Helical" evidence="1">
    <location>
        <begin position="39"/>
        <end position="60"/>
    </location>
</feature>
<protein>
    <submittedName>
        <fullName evidence="2">Uncharacterized protein</fullName>
    </submittedName>
</protein>
<evidence type="ECO:0000256" key="1">
    <source>
        <dbReference type="SAM" id="Phobius"/>
    </source>
</evidence>
<evidence type="ECO:0000313" key="2">
    <source>
        <dbReference type="EMBL" id="HIZ24018.1"/>
    </source>
</evidence>
<keyword evidence="1" id="KW-0472">Membrane</keyword>
<sequence length="143" mass="16403">MEEVIAERSKGAFALYICMSILCLILMGMGVFLWDRGGIYYLVMGGICLAFFGVVLVLVLRTPKKIAVRAGEDLYFCGQQYKLHDIVRVEYRNAHRRSSHYPWGTLEVYFADGRIAKSRFVADVEQAHNRLIELMREYVAKGE</sequence>
<name>A0A9D2DVZ7_9FIRM</name>
<reference evidence="2" key="2">
    <citation type="submission" date="2021-04" db="EMBL/GenBank/DDBJ databases">
        <authorList>
            <person name="Gilroy R."/>
        </authorList>
    </citation>
    <scope>NUCLEOTIDE SEQUENCE</scope>
    <source>
        <strain evidence="2">CHK33-5263</strain>
    </source>
</reference>
<organism evidence="2 3">
    <name type="scientific">Candidatus Gallimonas intestinigallinarum</name>
    <dbReference type="NCBI Taxonomy" id="2838604"/>
    <lineage>
        <taxon>Bacteria</taxon>
        <taxon>Bacillati</taxon>
        <taxon>Bacillota</taxon>
        <taxon>Clostridia</taxon>
        <taxon>Candidatus Gallimonas</taxon>
    </lineage>
</organism>
<accession>A0A9D2DVZ7</accession>
<reference evidence="2" key="1">
    <citation type="journal article" date="2021" name="PeerJ">
        <title>Extensive microbial diversity within the chicken gut microbiome revealed by metagenomics and culture.</title>
        <authorList>
            <person name="Gilroy R."/>
            <person name="Ravi A."/>
            <person name="Getino M."/>
            <person name="Pursley I."/>
            <person name="Horton D.L."/>
            <person name="Alikhan N.F."/>
            <person name="Baker D."/>
            <person name="Gharbi K."/>
            <person name="Hall N."/>
            <person name="Watson M."/>
            <person name="Adriaenssens E.M."/>
            <person name="Foster-Nyarko E."/>
            <person name="Jarju S."/>
            <person name="Secka A."/>
            <person name="Antonio M."/>
            <person name="Oren A."/>
            <person name="Chaudhuri R.R."/>
            <person name="La Ragione R."/>
            <person name="Hildebrand F."/>
            <person name="Pallen M.J."/>
        </authorList>
    </citation>
    <scope>NUCLEOTIDE SEQUENCE</scope>
    <source>
        <strain evidence="2">CHK33-5263</strain>
    </source>
</reference>
<keyword evidence="1" id="KW-1133">Transmembrane helix</keyword>
<feature type="transmembrane region" description="Helical" evidence="1">
    <location>
        <begin position="12"/>
        <end position="33"/>
    </location>
</feature>
<evidence type="ECO:0000313" key="3">
    <source>
        <dbReference type="Proteomes" id="UP000824044"/>
    </source>
</evidence>